<dbReference type="Gene3D" id="3.40.50.2000">
    <property type="entry name" value="Glycogen Phosphorylase B"/>
    <property type="match status" value="2"/>
</dbReference>
<dbReference type="GO" id="GO:0008713">
    <property type="term" value="F:ADP-heptose-lipopolysaccharide heptosyltransferase activity"/>
    <property type="evidence" value="ECO:0007669"/>
    <property type="project" value="TreeGrafter"/>
</dbReference>
<dbReference type="SUPFAM" id="SSF53756">
    <property type="entry name" value="UDP-Glycosyltransferase/glycogen phosphorylase"/>
    <property type="match status" value="1"/>
</dbReference>
<reference evidence="3 4" key="1">
    <citation type="submission" date="2019-09" db="EMBL/GenBank/DDBJ databases">
        <title>Draft genome sequence of Ginsengibacter sp. BR5-29.</title>
        <authorList>
            <person name="Im W.-T."/>
        </authorList>
    </citation>
    <scope>NUCLEOTIDE SEQUENCE [LARGE SCALE GENOMIC DNA]</scope>
    <source>
        <strain evidence="3 4">BR5-29</strain>
    </source>
</reference>
<keyword evidence="1" id="KW-0328">Glycosyltransferase</keyword>
<protein>
    <submittedName>
        <fullName evidence="3">Glycosyltransferase family 9 protein</fullName>
    </submittedName>
</protein>
<evidence type="ECO:0000313" key="3">
    <source>
        <dbReference type="EMBL" id="KAA9040630.1"/>
    </source>
</evidence>
<dbReference type="PANTHER" id="PTHR30160:SF1">
    <property type="entry name" value="LIPOPOLYSACCHARIDE 1,2-N-ACETYLGLUCOSAMINETRANSFERASE-RELATED"/>
    <property type="match status" value="1"/>
</dbReference>
<dbReference type="InterPro" id="IPR051199">
    <property type="entry name" value="LPS_LOS_Heptosyltrfase"/>
</dbReference>
<organism evidence="3 4">
    <name type="scientific">Ginsengibacter hankyongi</name>
    <dbReference type="NCBI Taxonomy" id="2607284"/>
    <lineage>
        <taxon>Bacteria</taxon>
        <taxon>Pseudomonadati</taxon>
        <taxon>Bacteroidota</taxon>
        <taxon>Chitinophagia</taxon>
        <taxon>Chitinophagales</taxon>
        <taxon>Chitinophagaceae</taxon>
        <taxon>Ginsengibacter</taxon>
    </lineage>
</organism>
<evidence type="ECO:0000256" key="2">
    <source>
        <dbReference type="ARBA" id="ARBA00022679"/>
    </source>
</evidence>
<dbReference type="Proteomes" id="UP000326903">
    <property type="component" value="Unassembled WGS sequence"/>
</dbReference>
<gene>
    <name evidence="3" type="ORF">FW778_00895</name>
</gene>
<sequence>MQKILVIQTAFTGDVVLATALLEKLHWFYPGAQLDFLVRKGNEGLLKNHPFLHEVLVWNKKENKKKNLLLLLKKIRKEKYDTVVNLQRFASTGMLTAFSGAKEKIGFDKNPFSFLFTKKIKHDLTNSKHEVERNNELIQHLTDDSFTKPRLYPFVNDYNEIEKYTSQPYVCMMPASVWFTKQYPVDKWIDLINNFPSAYHIFLLGGKEDEDICKKIKENSSNSKIEIFAGKLNFLSSVALMKNAKMNYTNDSAPLHFASAVDAPVTAIFCSTVPAFGFYPLSSKSFIVETKEILTCRPCSLHGLKACPLGHFKCAYTIETSQLLSTLSV</sequence>
<comment type="caution">
    <text evidence="3">The sequence shown here is derived from an EMBL/GenBank/DDBJ whole genome shotgun (WGS) entry which is preliminary data.</text>
</comment>
<evidence type="ECO:0000313" key="4">
    <source>
        <dbReference type="Proteomes" id="UP000326903"/>
    </source>
</evidence>
<proteinExistence type="predicted"/>
<keyword evidence="2 3" id="KW-0808">Transferase</keyword>
<dbReference type="RefSeq" id="WP_150412690.1">
    <property type="nucleotide sequence ID" value="NZ_VYQF01000001.1"/>
</dbReference>
<dbReference type="GO" id="GO:0005829">
    <property type="term" value="C:cytosol"/>
    <property type="evidence" value="ECO:0007669"/>
    <property type="project" value="TreeGrafter"/>
</dbReference>
<dbReference type="PANTHER" id="PTHR30160">
    <property type="entry name" value="TETRAACYLDISACCHARIDE 4'-KINASE-RELATED"/>
    <property type="match status" value="1"/>
</dbReference>
<dbReference type="EMBL" id="VYQF01000001">
    <property type="protein sequence ID" value="KAA9040630.1"/>
    <property type="molecule type" value="Genomic_DNA"/>
</dbReference>
<evidence type="ECO:0000256" key="1">
    <source>
        <dbReference type="ARBA" id="ARBA00022676"/>
    </source>
</evidence>
<dbReference type="AlphaFoldDB" id="A0A5J5IHZ6"/>
<name>A0A5J5IHZ6_9BACT</name>
<accession>A0A5J5IHZ6</accession>
<dbReference type="GO" id="GO:0009244">
    <property type="term" value="P:lipopolysaccharide core region biosynthetic process"/>
    <property type="evidence" value="ECO:0007669"/>
    <property type="project" value="TreeGrafter"/>
</dbReference>
<dbReference type="Pfam" id="PF01075">
    <property type="entry name" value="Glyco_transf_9"/>
    <property type="match status" value="1"/>
</dbReference>
<keyword evidence="4" id="KW-1185">Reference proteome</keyword>
<dbReference type="InterPro" id="IPR002201">
    <property type="entry name" value="Glyco_trans_9"/>
</dbReference>
<dbReference type="CDD" id="cd03789">
    <property type="entry name" value="GT9_LPS_heptosyltransferase"/>
    <property type="match status" value="1"/>
</dbReference>